<dbReference type="Proteomes" id="UP000315700">
    <property type="component" value="Chromosome"/>
</dbReference>
<evidence type="ECO:0000313" key="2">
    <source>
        <dbReference type="Proteomes" id="UP000315700"/>
    </source>
</evidence>
<evidence type="ECO:0000313" key="1">
    <source>
        <dbReference type="EMBL" id="QDT57036.1"/>
    </source>
</evidence>
<dbReference type="AlphaFoldDB" id="A0A517SLN7"/>
<organism evidence="1 2">
    <name type="scientific">Caulifigura coniformis</name>
    <dbReference type="NCBI Taxonomy" id="2527983"/>
    <lineage>
        <taxon>Bacteria</taxon>
        <taxon>Pseudomonadati</taxon>
        <taxon>Planctomycetota</taxon>
        <taxon>Planctomycetia</taxon>
        <taxon>Planctomycetales</taxon>
        <taxon>Planctomycetaceae</taxon>
        <taxon>Caulifigura</taxon>
    </lineage>
</organism>
<dbReference type="OrthoDB" id="290569at2"/>
<dbReference type="RefSeq" id="WP_145034430.1">
    <property type="nucleotide sequence ID" value="NZ_CP036271.1"/>
</dbReference>
<dbReference type="KEGG" id="ccos:Pan44_51010"/>
<keyword evidence="2" id="KW-1185">Reference proteome</keyword>
<accession>A0A517SLN7</accession>
<gene>
    <name evidence="1" type="ORF">Pan44_51010</name>
</gene>
<dbReference type="EMBL" id="CP036271">
    <property type="protein sequence ID" value="QDT57036.1"/>
    <property type="molecule type" value="Genomic_DNA"/>
</dbReference>
<protein>
    <submittedName>
        <fullName evidence="1">Uncharacterized protein</fullName>
    </submittedName>
</protein>
<proteinExistence type="predicted"/>
<dbReference type="InParanoid" id="A0A517SLN7"/>
<name>A0A517SLN7_9PLAN</name>
<reference evidence="1 2" key="1">
    <citation type="submission" date="2019-02" db="EMBL/GenBank/DDBJ databases">
        <title>Deep-cultivation of Planctomycetes and their phenomic and genomic characterization uncovers novel biology.</title>
        <authorList>
            <person name="Wiegand S."/>
            <person name="Jogler M."/>
            <person name="Boedeker C."/>
            <person name="Pinto D."/>
            <person name="Vollmers J."/>
            <person name="Rivas-Marin E."/>
            <person name="Kohn T."/>
            <person name="Peeters S.H."/>
            <person name="Heuer A."/>
            <person name="Rast P."/>
            <person name="Oberbeckmann S."/>
            <person name="Bunk B."/>
            <person name="Jeske O."/>
            <person name="Meyerdierks A."/>
            <person name="Storesund J.E."/>
            <person name="Kallscheuer N."/>
            <person name="Luecker S."/>
            <person name="Lage O.M."/>
            <person name="Pohl T."/>
            <person name="Merkel B.J."/>
            <person name="Hornburger P."/>
            <person name="Mueller R.-W."/>
            <person name="Bruemmer F."/>
            <person name="Labrenz M."/>
            <person name="Spormann A.M."/>
            <person name="Op den Camp H."/>
            <person name="Overmann J."/>
            <person name="Amann R."/>
            <person name="Jetten M.S.M."/>
            <person name="Mascher T."/>
            <person name="Medema M.H."/>
            <person name="Devos D.P."/>
            <person name="Kaster A.-K."/>
            <person name="Ovreas L."/>
            <person name="Rohde M."/>
            <person name="Galperin M.Y."/>
            <person name="Jogler C."/>
        </authorList>
    </citation>
    <scope>NUCLEOTIDE SEQUENCE [LARGE SCALE GENOMIC DNA]</scope>
    <source>
        <strain evidence="1 2">Pan44</strain>
    </source>
</reference>
<sequence>MIARTLCRSLIVALTGTVMHFATCDAAEPTEQHVIAFRLAKPKTMEFEDSAKAKSHADAVRQFGCDVKVESHDGHTDVTYSLKGWKEASFTSDELADHWEAWFDKAGFDAIHGHEDAAHGEAVEYRSEKWLTQSFDSVSKATEFVSVAKALGCEIKQGRQDVQFRLTSWRHLEAANHEVAEAREAWLKKLGFETKHAD</sequence>